<comment type="caution">
    <text evidence="1">The sequence shown here is derived from an EMBL/GenBank/DDBJ whole genome shotgun (WGS) entry which is preliminary data.</text>
</comment>
<name>A0A645HUS8_9ZZZZ</name>
<sequence length="87" mass="9683">MVRSALPDADAAAEEDVEPEAALAAGAEVPQAARELITAAALNRARIFFVFIINPPKLRALPSNSIRYQFIRMNQDCKYRISENYCK</sequence>
<accession>A0A645HUS8</accession>
<organism evidence="1">
    <name type="scientific">bioreactor metagenome</name>
    <dbReference type="NCBI Taxonomy" id="1076179"/>
    <lineage>
        <taxon>unclassified sequences</taxon>
        <taxon>metagenomes</taxon>
        <taxon>ecological metagenomes</taxon>
    </lineage>
</organism>
<proteinExistence type="predicted"/>
<dbReference type="AlphaFoldDB" id="A0A645HUS8"/>
<protein>
    <submittedName>
        <fullName evidence="1">Uncharacterized protein</fullName>
    </submittedName>
</protein>
<evidence type="ECO:0000313" key="1">
    <source>
        <dbReference type="EMBL" id="MPN42232.1"/>
    </source>
</evidence>
<gene>
    <name evidence="1" type="ORF">SDC9_189788</name>
</gene>
<dbReference type="EMBL" id="VSSQ01099822">
    <property type="protein sequence ID" value="MPN42232.1"/>
    <property type="molecule type" value="Genomic_DNA"/>
</dbReference>
<reference evidence="1" key="1">
    <citation type="submission" date="2019-08" db="EMBL/GenBank/DDBJ databases">
        <authorList>
            <person name="Kucharzyk K."/>
            <person name="Murdoch R.W."/>
            <person name="Higgins S."/>
            <person name="Loffler F."/>
        </authorList>
    </citation>
    <scope>NUCLEOTIDE SEQUENCE</scope>
</reference>